<keyword evidence="1" id="KW-0472">Membrane</keyword>
<sequence length="243" mass="27198">MLFRCMCAELIKLKRSFIWIVFLVLPILSTLMGCFNYLQNIDILTDGWYALWTQATLFYSNFFFPPLIALYCAYLWRLENFNHNRNALMTSPIPISVLYSAQFLAVSVVVLLTQLYVGVLYVISGLAIGMQGLPPAEIFYWLLRGSLGGLSIAALQLFLSSFIRSFAVPIAIALLAGVGGLAVVSTDYRMFYPYSLMLAGMNSNRSEDLLAGQMPVFYLSCAVFLMLFFALGIGYLKKADVRA</sequence>
<comment type="caution">
    <text evidence="2">The sequence shown here is derived from an EMBL/GenBank/DDBJ whole genome shotgun (WGS) entry which is preliminary data.</text>
</comment>
<feature type="transmembrane region" description="Helical" evidence="1">
    <location>
        <begin position="16"/>
        <end position="38"/>
    </location>
</feature>
<proteinExistence type="predicted"/>
<feature type="transmembrane region" description="Helical" evidence="1">
    <location>
        <begin position="97"/>
        <end position="123"/>
    </location>
</feature>
<evidence type="ECO:0000313" key="3">
    <source>
        <dbReference type="Proteomes" id="UP000886858"/>
    </source>
</evidence>
<reference evidence="2" key="1">
    <citation type="journal article" date="2021" name="PeerJ">
        <title>Extensive microbial diversity within the chicken gut microbiome revealed by metagenomics and culture.</title>
        <authorList>
            <person name="Gilroy R."/>
            <person name="Ravi A."/>
            <person name="Getino M."/>
            <person name="Pursley I."/>
            <person name="Horton D.L."/>
            <person name="Alikhan N.F."/>
            <person name="Baker D."/>
            <person name="Gharbi K."/>
            <person name="Hall N."/>
            <person name="Watson M."/>
            <person name="Adriaenssens E.M."/>
            <person name="Foster-Nyarko E."/>
            <person name="Jarju S."/>
            <person name="Secka A."/>
            <person name="Antonio M."/>
            <person name="Oren A."/>
            <person name="Chaudhuri R.R."/>
            <person name="La Ragione R."/>
            <person name="Hildebrand F."/>
            <person name="Pallen M.J."/>
        </authorList>
    </citation>
    <scope>NUCLEOTIDE SEQUENCE</scope>
    <source>
        <strain evidence="2">CHK179-7159</strain>
    </source>
</reference>
<dbReference type="EMBL" id="DWYY01000050">
    <property type="protein sequence ID" value="HJA92389.1"/>
    <property type="molecule type" value="Genomic_DNA"/>
</dbReference>
<feature type="transmembrane region" description="Helical" evidence="1">
    <location>
        <begin position="138"/>
        <end position="159"/>
    </location>
</feature>
<keyword evidence="1" id="KW-0812">Transmembrane</keyword>
<dbReference type="Pfam" id="PF12730">
    <property type="entry name" value="ABC2_membrane_4"/>
    <property type="match status" value="1"/>
</dbReference>
<evidence type="ECO:0000313" key="2">
    <source>
        <dbReference type="EMBL" id="HJA92389.1"/>
    </source>
</evidence>
<organism evidence="2 3">
    <name type="scientific">Candidatus Eisenbergiella merdipullorum</name>
    <dbReference type="NCBI Taxonomy" id="2838553"/>
    <lineage>
        <taxon>Bacteria</taxon>
        <taxon>Bacillati</taxon>
        <taxon>Bacillota</taxon>
        <taxon>Clostridia</taxon>
        <taxon>Lachnospirales</taxon>
        <taxon>Lachnospiraceae</taxon>
        <taxon>Eisenbergiella</taxon>
    </lineage>
</organism>
<dbReference type="Proteomes" id="UP000886858">
    <property type="component" value="Unassembled WGS sequence"/>
</dbReference>
<protein>
    <submittedName>
        <fullName evidence="2">ABC transporter permease</fullName>
    </submittedName>
</protein>
<dbReference type="CDD" id="cd21809">
    <property type="entry name" value="ABC-2_lan_permease-like"/>
    <property type="match status" value="1"/>
</dbReference>
<gene>
    <name evidence="2" type="ORF">H9717_04635</name>
</gene>
<dbReference type="PROSITE" id="PS51257">
    <property type="entry name" value="PROKAR_LIPOPROTEIN"/>
    <property type="match status" value="1"/>
</dbReference>
<evidence type="ECO:0000256" key="1">
    <source>
        <dbReference type="SAM" id="Phobius"/>
    </source>
</evidence>
<feature type="transmembrane region" description="Helical" evidence="1">
    <location>
        <begin position="58"/>
        <end position="76"/>
    </location>
</feature>
<feature type="transmembrane region" description="Helical" evidence="1">
    <location>
        <begin position="166"/>
        <end position="184"/>
    </location>
</feature>
<accession>A0A9D2I659</accession>
<dbReference type="AlphaFoldDB" id="A0A9D2I659"/>
<feature type="transmembrane region" description="Helical" evidence="1">
    <location>
        <begin position="216"/>
        <end position="236"/>
    </location>
</feature>
<name>A0A9D2I659_9FIRM</name>
<reference evidence="2" key="2">
    <citation type="submission" date="2021-04" db="EMBL/GenBank/DDBJ databases">
        <authorList>
            <person name="Gilroy R."/>
        </authorList>
    </citation>
    <scope>NUCLEOTIDE SEQUENCE</scope>
    <source>
        <strain evidence="2">CHK179-7159</strain>
    </source>
</reference>
<keyword evidence="1" id="KW-1133">Transmembrane helix</keyword>